<accession>F8DYJ8</accession>
<evidence type="ECO:0000256" key="1">
    <source>
        <dbReference type="SAM" id="Phobius"/>
    </source>
</evidence>
<dbReference type="KEGG" id="crd:CRES_1307"/>
<gene>
    <name evidence="2" type="ordered locus">CRES_1307</name>
</gene>
<keyword evidence="1" id="KW-0472">Membrane</keyword>
<keyword evidence="1" id="KW-0812">Transmembrane</keyword>
<evidence type="ECO:0000313" key="3">
    <source>
        <dbReference type="Proteomes" id="UP000000492"/>
    </source>
</evidence>
<keyword evidence="3" id="KW-1185">Reference proteome</keyword>
<dbReference type="InterPro" id="IPR021903">
    <property type="entry name" value="DUF3515"/>
</dbReference>
<proteinExistence type="predicted"/>
<feature type="transmembrane region" description="Helical" evidence="1">
    <location>
        <begin position="22"/>
        <end position="42"/>
    </location>
</feature>
<dbReference type="AlphaFoldDB" id="F8DYJ8"/>
<dbReference type="EMBL" id="CP002857">
    <property type="protein sequence ID" value="AEI09663.1"/>
    <property type="molecule type" value="Genomic_DNA"/>
</dbReference>
<dbReference type="STRING" id="662755.CRES_1307"/>
<reference evidence="2 3" key="1">
    <citation type="journal article" date="2012" name="BMC Genomics">
        <title>Complete genome sequence, lifestyle, and multi-drug resistance of the human pathogen Corynebacterium resistens DSM 45100 isolated from blood samples of a leukemia patient.</title>
        <authorList>
            <person name="Schroder J."/>
            <person name="Maus I."/>
            <person name="Meyer K."/>
            <person name="Wordemann S."/>
            <person name="Blom J."/>
            <person name="Jaenicke S."/>
            <person name="Schneider J."/>
            <person name="Trost E."/>
            <person name="Tauch A."/>
        </authorList>
    </citation>
    <scope>NUCLEOTIDE SEQUENCE [LARGE SCALE GENOMIC DNA]</scope>
    <source>
        <strain evidence="3">DSM 45100 / JCM 12819 / CCUG 50093 / GTC 2026 / SICGH 158</strain>
    </source>
</reference>
<dbReference type="HOGENOM" id="CLU_862540_0_0_11"/>
<evidence type="ECO:0000313" key="2">
    <source>
        <dbReference type="EMBL" id="AEI09663.1"/>
    </source>
</evidence>
<dbReference type="eggNOG" id="ENOG50336I4">
    <property type="taxonomic scope" value="Bacteria"/>
</dbReference>
<dbReference type="RefSeq" id="WP_013888675.1">
    <property type="nucleotide sequence ID" value="NC_015673.1"/>
</dbReference>
<sequence length="331" mass="35283">MNTKARPAVPADQASDNTTPRFFIFLALALGVIFVVGVLGGAKVISDRNTYSTVTMGPVDAPQADSLQCRDISAAFPDKASGFRKVDVREPAPAGATAYRNEQGVELTIRCGVNAPDQFTQASITEDHEGTQWLPIKDATPGSNLSTYYTVGAGPVLAITSEADFSGALDDFSSAIASHTDAAAAPERKPYPMSTQQPAKQVNEKVCREFLGALPDKMGDYSRVGSDDPAASQAPEHSATYRADRREPIVVRCGLDMPEGYKAGERLTSVNDVPWFAEPGLAQGSTSGNWFGLGREQIVGISMPGAQEDNSTITEVSKAMVKTMKKTEDLK</sequence>
<organism evidence="2 3">
    <name type="scientific">Corynebacterium resistens (strain DSM 45100 / JCM 12819 / GTC 2026 / SICGH 158)</name>
    <dbReference type="NCBI Taxonomy" id="662755"/>
    <lineage>
        <taxon>Bacteria</taxon>
        <taxon>Bacillati</taxon>
        <taxon>Actinomycetota</taxon>
        <taxon>Actinomycetes</taxon>
        <taxon>Mycobacteriales</taxon>
        <taxon>Corynebacteriaceae</taxon>
        <taxon>Corynebacterium</taxon>
    </lineage>
</organism>
<evidence type="ECO:0008006" key="4">
    <source>
        <dbReference type="Google" id="ProtNLM"/>
    </source>
</evidence>
<name>F8DYJ8_CORRG</name>
<keyword evidence="1" id="KW-1133">Transmembrane helix</keyword>
<dbReference type="Proteomes" id="UP000000492">
    <property type="component" value="Chromosome"/>
</dbReference>
<protein>
    <recommendedName>
        <fullName evidence="4">Secreted protein</fullName>
    </recommendedName>
</protein>
<dbReference type="Pfam" id="PF12028">
    <property type="entry name" value="DUF3515"/>
    <property type="match status" value="2"/>
</dbReference>